<dbReference type="SUPFAM" id="SSF52540">
    <property type="entry name" value="P-loop containing nucleoside triphosphate hydrolases"/>
    <property type="match status" value="1"/>
</dbReference>
<evidence type="ECO:0000313" key="2">
    <source>
        <dbReference type="EMBL" id="KKN69298.1"/>
    </source>
</evidence>
<organism evidence="2">
    <name type="scientific">marine sediment metagenome</name>
    <dbReference type="NCBI Taxonomy" id="412755"/>
    <lineage>
        <taxon>unclassified sequences</taxon>
        <taxon>metagenomes</taxon>
        <taxon>ecological metagenomes</taxon>
    </lineage>
</organism>
<sequence length="350" mass="39089">MEDYRCQYCGDGPYQTSVQQVVHERNFCDKKPDDSAPVVITTNANGQSGHALDDEQKKEWEEENKTKTRLQFFKSDPNFVMPERVQGKFQRMIDRREHSLQHVWFVGPAGTGKTSLALEFAAVTKSPTYKAPCPAMTEVSQWMGRTAFTPERGTFYTPSVFVEAVETENAVIILNDITRVENPKVLNPLMDICDETGATWCEEMGRDIRVAIGVVFFATSNEGWQYTGADEADAGLKDRFDVIPIPLPPADIIRQIIYSKVAQTPEITIGIDFFLQCIKKGLPLSIRHALRLAADIKYGASLVDAAMLGMIGNMTPDQQTEALQILQVKSSVTGNADSLEVEDKWSHWSG</sequence>
<protein>
    <recommendedName>
        <fullName evidence="1">ATPase dynein-related AAA domain-containing protein</fullName>
    </recommendedName>
</protein>
<comment type="caution">
    <text evidence="2">The sequence shown here is derived from an EMBL/GenBank/DDBJ whole genome shotgun (WGS) entry which is preliminary data.</text>
</comment>
<proteinExistence type="predicted"/>
<evidence type="ECO:0000259" key="1">
    <source>
        <dbReference type="Pfam" id="PF07728"/>
    </source>
</evidence>
<dbReference type="EMBL" id="LAZR01000429">
    <property type="protein sequence ID" value="KKN69298.1"/>
    <property type="molecule type" value="Genomic_DNA"/>
</dbReference>
<feature type="domain" description="ATPase dynein-related AAA" evidence="1">
    <location>
        <begin position="102"/>
        <end position="240"/>
    </location>
</feature>
<dbReference type="GO" id="GO:0016887">
    <property type="term" value="F:ATP hydrolysis activity"/>
    <property type="evidence" value="ECO:0007669"/>
    <property type="project" value="InterPro"/>
</dbReference>
<dbReference type="Gene3D" id="3.40.50.300">
    <property type="entry name" value="P-loop containing nucleotide triphosphate hydrolases"/>
    <property type="match status" value="1"/>
</dbReference>
<accession>A0A0F9VUA2</accession>
<reference evidence="2" key="1">
    <citation type="journal article" date="2015" name="Nature">
        <title>Complex archaea that bridge the gap between prokaryotes and eukaryotes.</title>
        <authorList>
            <person name="Spang A."/>
            <person name="Saw J.H."/>
            <person name="Jorgensen S.L."/>
            <person name="Zaremba-Niedzwiedzka K."/>
            <person name="Martijn J."/>
            <person name="Lind A.E."/>
            <person name="van Eijk R."/>
            <person name="Schleper C."/>
            <person name="Guy L."/>
            <person name="Ettema T.J."/>
        </authorList>
    </citation>
    <scope>NUCLEOTIDE SEQUENCE</scope>
</reference>
<name>A0A0F9VUA2_9ZZZZ</name>
<dbReference type="GO" id="GO:0005524">
    <property type="term" value="F:ATP binding"/>
    <property type="evidence" value="ECO:0007669"/>
    <property type="project" value="InterPro"/>
</dbReference>
<dbReference type="Pfam" id="PF07728">
    <property type="entry name" value="AAA_5"/>
    <property type="match status" value="1"/>
</dbReference>
<dbReference type="InterPro" id="IPR027417">
    <property type="entry name" value="P-loop_NTPase"/>
</dbReference>
<dbReference type="AlphaFoldDB" id="A0A0F9VUA2"/>
<gene>
    <name evidence="2" type="ORF">LCGC14_0442930</name>
</gene>
<dbReference type="InterPro" id="IPR011704">
    <property type="entry name" value="ATPase_dyneun-rel_AAA"/>
</dbReference>